<comment type="caution">
    <text evidence="6">The sequence shown here is derived from an EMBL/GenBank/DDBJ whole genome shotgun (WGS) entry which is preliminary data.</text>
</comment>
<keyword evidence="7" id="KW-1185">Reference proteome</keyword>
<evidence type="ECO:0000256" key="1">
    <source>
        <dbReference type="ARBA" id="ARBA00010233"/>
    </source>
</evidence>
<dbReference type="RefSeq" id="WP_179236635.1">
    <property type="nucleotide sequence ID" value="NZ_JACBNQ010000001.1"/>
</dbReference>
<dbReference type="EMBL" id="JACBNQ010000001">
    <property type="protein sequence ID" value="NYB72971.1"/>
    <property type="molecule type" value="Genomic_DNA"/>
</dbReference>
<dbReference type="Proteomes" id="UP000611629">
    <property type="component" value="Unassembled WGS sequence"/>
</dbReference>
<dbReference type="InterPro" id="IPR027461">
    <property type="entry name" value="Carboxypeptidase_A_C_sf"/>
</dbReference>
<dbReference type="Pfam" id="PF02016">
    <property type="entry name" value="Peptidase_S66"/>
    <property type="match status" value="1"/>
</dbReference>
<name>A0A974BHI6_SEDHY</name>
<dbReference type="AlphaFoldDB" id="A0A974BHI6"/>
<evidence type="ECO:0000256" key="3">
    <source>
        <dbReference type="PIRSR" id="PIRSR028757-1"/>
    </source>
</evidence>
<evidence type="ECO:0000259" key="5">
    <source>
        <dbReference type="Pfam" id="PF17676"/>
    </source>
</evidence>
<dbReference type="Gene3D" id="3.50.30.60">
    <property type="entry name" value="LD-carboxypeptidase A C-terminal domain-like"/>
    <property type="match status" value="1"/>
</dbReference>
<dbReference type="GO" id="GO:0016787">
    <property type="term" value="F:hydrolase activity"/>
    <property type="evidence" value="ECO:0007669"/>
    <property type="project" value="UniProtKB-KW"/>
</dbReference>
<organism evidence="6 7">
    <name type="scientific">Sedimentibacter hydroxybenzoicus DSM 7310</name>
    <dbReference type="NCBI Taxonomy" id="1123245"/>
    <lineage>
        <taxon>Bacteria</taxon>
        <taxon>Bacillati</taxon>
        <taxon>Bacillota</taxon>
        <taxon>Tissierellia</taxon>
        <taxon>Sedimentibacter</taxon>
    </lineage>
</organism>
<dbReference type="InterPro" id="IPR040921">
    <property type="entry name" value="Peptidase_S66C"/>
</dbReference>
<gene>
    <name evidence="6" type="ORF">HZF24_02315</name>
</gene>
<comment type="similarity">
    <text evidence="1">Belongs to the peptidase S66 family.</text>
</comment>
<dbReference type="InterPro" id="IPR027478">
    <property type="entry name" value="LdcA_N"/>
</dbReference>
<feature type="active site" description="Charge relay system" evidence="3">
    <location>
        <position position="316"/>
    </location>
</feature>
<protein>
    <submittedName>
        <fullName evidence="6">LD-carboxypeptidase</fullName>
    </submittedName>
</protein>
<dbReference type="InterPro" id="IPR040449">
    <property type="entry name" value="Peptidase_S66_N"/>
</dbReference>
<feature type="active site" description="Charge relay system" evidence="3">
    <location>
        <position position="246"/>
    </location>
</feature>
<dbReference type="InterPro" id="IPR003507">
    <property type="entry name" value="S66_fam"/>
</dbReference>
<evidence type="ECO:0000259" key="4">
    <source>
        <dbReference type="Pfam" id="PF02016"/>
    </source>
</evidence>
<dbReference type="PIRSF" id="PIRSF028757">
    <property type="entry name" value="LD-carboxypeptidase"/>
    <property type="match status" value="1"/>
</dbReference>
<dbReference type="InterPro" id="IPR029062">
    <property type="entry name" value="Class_I_gatase-like"/>
</dbReference>
<dbReference type="SUPFAM" id="SSF52317">
    <property type="entry name" value="Class I glutamine amidotransferase-like"/>
    <property type="match status" value="1"/>
</dbReference>
<dbReference type="CDD" id="cd07062">
    <property type="entry name" value="Peptidase_S66_mccF_like"/>
    <property type="match status" value="1"/>
</dbReference>
<evidence type="ECO:0000313" key="6">
    <source>
        <dbReference type="EMBL" id="NYB72971.1"/>
    </source>
</evidence>
<feature type="domain" description="LD-carboxypeptidase C-terminal" evidence="5">
    <location>
        <begin position="212"/>
        <end position="331"/>
    </location>
</feature>
<dbReference type="SUPFAM" id="SSF141986">
    <property type="entry name" value="LD-carboxypeptidase A C-terminal domain-like"/>
    <property type="match status" value="1"/>
</dbReference>
<dbReference type="Gene3D" id="3.40.50.10740">
    <property type="entry name" value="Class I glutamine amidotransferase-like"/>
    <property type="match status" value="1"/>
</dbReference>
<feature type="domain" description="LD-carboxypeptidase N-terminal" evidence="4">
    <location>
        <begin position="17"/>
        <end position="138"/>
    </location>
</feature>
<evidence type="ECO:0000313" key="7">
    <source>
        <dbReference type="Proteomes" id="UP000611629"/>
    </source>
</evidence>
<accession>A0A974BHI6</accession>
<dbReference type="Pfam" id="PF17676">
    <property type="entry name" value="Peptidase_S66C"/>
    <property type="match status" value="1"/>
</dbReference>
<keyword evidence="2" id="KW-0378">Hydrolase</keyword>
<reference evidence="6" key="1">
    <citation type="submission" date="2020-07" db="EMBL/GenBank/DDBJ databases">
        <title>Genomic analysis of a strain of Sedimentibacter Hydroxybenzoicus DSM7310.</title>
        <authorList>
            <person name="Ma S."/>
        </authorList>
    </citation>
    <scope>NUCLEOTIDE SEQUENCE</scope>
    <source>
        <strain evidence="6">DSM 7310</strain>
    </source>
</reference>
<proteinExistence type="inferred from homology"/>
<sequence>MSFKLIKPMKLNKGDKVATVSLSWGGAGDDEILWRYEQGKERLQNIFGLEVVEMPHTLKGSEFIYNNPKKRAEDLMMAFSDKSIKGIFSCIGGEESIRMLPYIDFNIIGSNPKVFIGYSDSTTTHLICLKAGLSSFYGASVLNEFAENVRMHDYTVKYVNKTLFSNEPIGKIESPEYWTSERVPWLIENKYTERKMQPNTGYELLQGTGIAQGRLIGGCVEVLEMAKQTSLWPSDDVWKGAVLFLETSEDMPEPTYVEYWLRNYGTQGILNKINGIIWGKPYNNKYYDEYKEVIYKILRELKLNELPVLYNVSFGHTLPMTVIPYGALAEINCEESIFSILESGVI</sequence>
<evidence type="ECO:0000256" key="2">
    <source>
        <dbReference type="ARBA" id="ARBA00022801"/>
    </source>
</evidence>
<feature type="active site" description="Nucleophile" evidence="3">
    <location>
        <position position="119"/>
    </location>
</feature>
<dbReference type="PANTHER" id="PTHR30237">
    <property type="entry name" value="MURAMOYLTETRAPEPTIDE CARBOXYPEPTIDASE"/>
    <property type="match status" value="1"/>
</dbReference>
<dbReference type="PANTHER" id="PTHR30237:SF4">
    <property type="entry name" value="LD-CARBOXYPEPTIDASE C-TERMINAL DOMAIN-CONTAINING PROTEIN"/>
    <property type="match status" value="1"/>
</dbReference>